<comment type="caution">
    <text evidence="3">The sequence shown here is derived from an EMBL/GenBank/DDBJ whole genome shotgun (WGS) entry which is preliminary data.</text>
</comment>
<dbReference type="InterPro" id="IPR004291">
    <property type="entry name" value="Transposase_IS66_central"/>
</dbReference>
<organism evidence="3 4">
    <name type="scientific">Agathobacter rectalis</name>
    <dbReference type="NCBI Taxonomy" id="39491"/>
    <lineage>
        <taxon>Bacteria</taxon>
        <taxon>Bacillati</taxon>
        <taxon>Bacillota</taxon>
        <taxon>Clostridia</taxon>
        <taxon>Lachnospirales</taxon>
        <taxon>Lachnospiraceae</taxon>
        <taxon>Agathobacter</taxon>
    </lineage>
</organism>
<evidence type="ECO:0000313" key="3">
    <source>
        <dbReference type="EMBL" id="PWE84513.1"/>
    </source>
</evidence>
<dbReference type="InterPro" id="IPR039552">
    <property type="entry name" value="IS66_C"/>
</dbReference>
<dbReference type="EMBL" id="JRFS01000004">
    <property type="protein sequence ID" value="PWE84513.1"/>
    <property type="molecule type" value="Genomic_DNA"/>
</dbReference>
<dbReference type="PANTHER" id="PTHR33678">
    <property type="entry name" value="BLL1576 PROTEIN"/>
    <property type="match status" value="1"/>
</dbReference>
<dbReference type="Proteomes" id="UP000245905">
    <property type="component" value="Unassembled WGS sequence"/>
</dbReference>
<feature type="domain" description="Transposase IS66 C-terminal" evidence="2">
    <location>
        <begin position="37"/>
        <end position="78"/>
    </location>
</feature>
<evidence type="ECO:0000259" key="2">
    <source>
        <dbReference type="Pfam" id="PF13817"/>
    </source>
</evidence>
<dbReference type="OMA" id="CEDLLPW"/>
<protein>
    <submittedName>
        <fullName evidence="3">Transposase</fullName>
    </submittedName>
</protein>
<dbReference type="PANTHER" id="PTHR33678:SF1">
    <property type="entry name" value="BLL1576 PROTEIN"/>
    <property type="match status" value="1"/>
</dbReference>
<sequence length="90" mass="10297">MDNNAAEQSIRPFCVGKKNWVMIDTVAGAEASAMIYSIAETAKANNLKPYNYFKYLLEEIPRHMDEHGVDFCEDLLPWSDTLPVECRKQL</sequence>
<dbReference type="InterPro" id="IPR052344">
    <property type="entry name" value="Transposase-related"/>
</dbReference>
<dbReference type="Pfam" id="PF03050">
    <property type="entry name" value="DDE_Tnp_IS66"/>
    <property type="match status" value="1"/>
</dbReference>
<accession>A0A2U2EJ36</accession>
<dbReference type="AlphaFoldDB" id="A0A2U2EJ36"/>
<gene>
    <name evidence="3" type="ORF">LD38_03920</name>
</gene>
<reference evidence="3 4" key="1">
    <citation type="submission" date="2014-09" db="EMBL/GenBank/DDBJ databases">
        <title>Butyrate-producing bacteria isolated from human gut.</title>
        <authorList>
            <person name="Zhang Q."/>
            <person name="Zhao L."/>
        </authorList>
    </citation>
    <scope>NUCLEOTIDE SEQUENCE [LARGE SCALE GENOMIC DNA]</scope>
    <source>
        <strain evidence="3 4">R22</strain>
    </source>
</reference>
<evidence type="ECO:0000259" key="1">
    <source>
        <dbReference type="Pfam" id="PF03050"/>
    </source>
</evidence>
<proteinExistence type="predicted"/>
<feature type="domain" description="Transposase IS66 central" evidence="1">
    <location>
        <begin position="1"/>
        <end position="30"/>
    </location>
</feature>
<evidence type="ECO:0000313" key="4">
    <source>
        <dbReference type="Proteomes" id="UP000245905"/>
    </source>
</evidence>
<dbReference type="Pfam" id="PF13817">
    <property type="entry name" value="DDE_Tnp_IS66_C"/>
    <property type="match status" value="1"/>
</dbReference>
<name>A0A2U2EJ36_9FIRM</name>